<dbReference type="GO" id="GO:0005524">
    <property type="term" value="F:ATP binding"/>
    <property type="evidence" value="ECO:0007669"/>
    <property type="project" value="UniProtKB-KW"/>
</dbReference>
<dbReference type="AlphaFoldDB" id="N6WWY1"/>
<dbReference type="RefSeq" id="WP_081614574.1">
    <property type="nucleotide sequence ID" value="NZ_AP028878.1"/>
</dbReference>
<dbReference type="OrthoDB" id="784829at2"/>
<evidence type="ECO:0000313" key="2">
    <source>
        <dbReference type="EMBL" id="ENO16116.2"/>
    </source>
</evidence>
<keyword evidence="2" id="KW-0547">Nucleotide-binding</keyword>
<keyword evidence="2" id="KW-0067">ATP-binding</keyword>
<dbReference type="HOGENOM" id="CLU_540579_0_0_6"/>
<feature type="region of interest" description="Disordered" evidence="1">
    <location>
        <begin position="1"/>
        <end position="20"/>
    </location>
</feature>
<dbReference type="PATRIC" id="fig|626887.3.peg.2441"/>
<dbReference type="STRING" id="626887.J057_12206"/>
<accession>N6WWY1</accession>
<organism evidence="2 3">
    <name type="scientific">Marinobacter nanhaiticus D15-8W</name>
    <dbReference type="NCBI Taxonomy" id="626887"/>
    <lineage>
        <taxon>Bacteria</taxon>
        <taxon>Pseudomonadati</taxon>
        <taxon>Pseudomonadota</taxon>
        <taxon>Gammaproteobacteria</taxon>
        <taxon>Pseudomonadales</taxon>
        <taxon>Marinobacteraceae</taxon>
        <taxon>Marinobacter</taxon>
    </lineage>
</organism>
<sequence>MSNPANPNNNAPLVHAPKLTSPTKSDQVKAIVDITLSFMQKRLHKSGNVYLVNPGSRKVFFIDEEAIFNTVTDLALRNKNIVLSNSAIQTAKRILKSEAGATPSQISLRVGSGQHAYFLDFGDGANYIQYSEEGASTIRLAPQDLPPIDVDFFRPPNLSSIDFITNWNRPSHARYPARNGDPKTTEWLSHKSPCLNHLLSLTNIPEHCYSTVITWMVCTLFPERDQIALEITGEETSGKSTAAWIIKSLIDPSEKPLNGVPESSKELLSISQANHIIAIDNADDLPESTQKRIFELLTSGIQSQVNHGNSGYSWTFNYRNPVIVVSTSTMLSHPLLAKKSISIDLPILEEGKSFRFIKEQFLENQPHALLELAKIAADTLKSSILASHEIGGHTYFDTFTSTGAGVCNYFDIDVDMFIDTSKSLNEEIIDNIIDESVVARSLLSWAAENPEIKIKEPLKHWYKELIKSLPAEDHDEWPKSMRRFGAELKKIAPKLKKEGVFCKSLGKQGSNVVWEIRVIETTQTSDDIDDV</sequence>
<proteinExistence type="predicted"/>
<name>N6WWY1_9GAMM</name>
<dbReference type="EMBL" id="APLQ01000011">
    <property type="protein sequence ID" value="ENO16116.2"/>
    <property type="molecule type" value="Genomic_DNA"/>
</dbReference>
<evidence type="ECO:0000256" key="1">
    <source>
        <dbReference type="SAM" id="MobiDB-lite"/>
    </source>
</evidence>
<dbReference type="eggNOG" id="COG3378">
    <property type="taxonomic scope" value="Bacteria"/>
</dbReference>
<keyword evidence="3" id="KW-1185">Reference proteome</keyword>
<comment type="caution">
    <text evidence="2">The sequence shown here is derived from an EMBL/GenBank/DDBJ whole genome shotgun (WGS) entry which is preliminary data.</text>
</comment>
<protein>
    <submittedName>
        <fullName evidence="2">ATP-binding protein</fullName>
    </submittedName>
</protein>
<evidence type="ECO:0000313" key="3">
    <source>
        <dbReference type="Proteomes" id="UP000013165"/>
    </source>
</evidence>
<dbReference type="Proteomes" id="UP000013165">
    <property type="component" value="Unassembled WGS sequence"/>
</dbReference>
<reference evidence="2 3" key="1">
    <citation type="journal article" date="2013" name="Genome Announc.">
        <title>Genome Sequence of the Polycyclic Aromatic Hydrocarbon-Degrading Bacterium Strain Marinobacter nanhaiticus D15-8WT.</title>
        <authorList>
            <person name="Cui Z."/>
            <person name="Gao W."/>
            <person name="Li Q."/>
            <person name="Xu G."/>
            <person name="Zheng L."/>
        </authorList>
    </citation>
    <scope>NUCLEOTIDE SEQUENCE [LARGE SCALE GENOMIC DNA]</scope>
    <source>
        <strain evidence="2 3">D15-8W</strain>
    </source>
</reference>
<gene>
    <name evidence="2" type="ORF">J057_12206</name>
</gene>
<feature type="compositionally biased region" description="Low complexity" evidence="1">
    <location>
        <begin position="1"/>
        <end position="12"/>
    </location>
</feature>